<name>A0A091B334_9GAMM</name>
<organism evidence="1 2">
    <name type="scientific">Arenimonas composti TR7-09 = DSM 18010</name>
    <dbReference type="NCBI Taxonomy" id="1121013"/>
    <lineage>
        <taxon>Bacteria</taxon>
        <taxon>Pseudomonadati</taxon>
        <taxon>Pseudomonadota</taxon>
        <taxon>Gammaproteobacteria</taxon>
        <taxon>Lysobacterales</taxon>
        <taxon>Lysobacteraceae</taxon>
        <taxon>Arenimonas</taxon>
    </lineage>
</organism>
<proteinExistence type="predicted"/>
<accession>A0A091B334</accession>
<gene>
    <name evidence="1" type="ORF">P873_14630</name>
</gene>
<dbReference type="AlphaFoldDB" id="A0A091B334"/>
<reference evidence="1 2" key="1">
    <citation type="submission" date="2013-09" db="EMBL/GenBank/DDBJ databases">
        <title>Genome sequencing of Arenimonas composti.</title>
        <authorList>
            <person name="Chen F."/>
            <person name="Wang G."/>
        </authorList>
    </citation>
    <scope>NUCLEOTIDE SEQUENCE [LARGE SCALE GENOMIC DNA]</scope>
    <source>
        <strain evidence="1 2">TR7-09</strain>
    </source>
</reference>
<sequence>MDGDKASEAGVFADEPTFAMGAIERMLVPILVKHQQLDPFQRLGDH</sequence>
<dbReference type="EMBL" id="AWXU01000079">
    <property type="protein sequence ID" value="KFN46121.1"/>
    <property type="molecule type" value="Genomic_DNA"/>
</dbReference>
<evidence type="ECO:0000313" key="1">
    <source>
        <dbReference type="EMBL" id="KFN46121.1"/>
    </source>
</evidence>
<protein>
    <submittedName>
        <fullName evidence="1">Uncharacterized protein</fullName>
    </submittedName>
</protein>
<evidence type="ECO:0000313" key="2">
    <source>
        <dbReference type="Proteomes" id="UP000029391"/>
    </source>
</evidence>
<dbReference type="Proteomes" id="UP000029391">
    <property type="component" value="Unassembled WGS sequence"/>
</dbReference>
<comment type="caution">
    <text evidence="1">The sequence shown here is derived from an EMBL/GenBank/DDBJ whole genome shotgun (WGS) entry which is preliminary data.</text>
</comment>
<keyword evidence="2" id="KW-1185">Reference proteome</keyword>